<dbReference type="InterPro" id="IPR058248">
    <property type="entry name" value="Lxx211020-like"/>
</dbReference>
<name>A0ABY5MDN3_9ACTN</name>
<evidence type="ECO:0000256" key="2">
    <source>
        <dbReference type="SAM" id="SignalP"/>
    </source>
</evidence>
<dbReference type="InterPro" id="IPR007410">
    <property type="entry name" value="LpqE-like"/>
</dbReference>
<dbReference type="Proteomes" id="UP001316184">
    <property type="component" value="Chromosome"/>
</dbReference>
<evidence type="ECO:0000313" key="4">
    <source>
        <dbReference type="Proteomes" id="UP001316184"/>
    </source>
</evidence>
<organism evidence="3 4">
    <name type="scientific">Aeromicrobium wangtongii</name>
    <dbReference type="NCBI Taxonomy" id="2969247"/>
    <lineage>
        <taxon>Bacteria</taxon>
        <taxon>Bacillati</taxon>
        <taxon>Actinomycetota</taxon>
        <taxon>Actinomycetes</taxon>
        <taxon>Propionibacteriales</taxon>
        <taxon>Nocardioidaceae</taxon>
        <taxon>Aeromicrobium</taxon>
    </lineage>
</organism>
<keyword evidence="4" id="KW-1185">Reference proteome</keyword>
<dbReference type="EMBL" id="CP102173">
    <property type="protein sequence ID" value="UUP15339.1"/>
    <property type="molecule type" value="Genomic_DNA"/>
</dbReference>
<accession>A0ABY5MDN3</accession>
<evidence type="ECO:0000256" key="1">
    <source>
        <dbReference type="SAM" id="MobiDB-lite"/>
    </source>
</evidence>
<feature type="signal peptide" evidence="2">
    <location>
        <begin position="1"/>
        <end position="29"/>
    </location>
</feature>
<feature type="compositionally biased region" description="Basic and acidic residues" evidence="1">
    <location>
        <begin position="174"/>
        <end position="185"/>
    </location>
</feature>
<dbReference type="Gene3D" id="2.60.40.1890">
    <property type="entry name" value="PCu(A)C copper chaperone"/>
    <property type="match status" value="1"/>
</dbReference>
<dbReference type="PANTHER" id="PTHR36302:SF1">
    <property type="entry name" value="COPPER CHAPERONE PCU(A)C"/>
    <property type="match status" value="1"/>
</dbReference>
<dbReference type="PANTHER" id="PTHR36302">
    <property type="entry name" value="BLR7088 PROTEIN"/>
    <property type="match status" value="1"/>
</dbReference>
<dbReference type="SUPFAM" id="SSF110087">
    <property type="entry name" value="DR1885-like metal-binding protein"/>
    <property type="match status" value="1"/>
</dbReference>
<reference evidence="3 4" key="1">
    <citation type="submission" date="2022-08" db="EMBL/GenBank/DDBJ databases">
        <title>novel species in genus Aeromicrobium.</title>
        <authorList>
            <person name="Ye L."/>
        </authorList>
    </citation>
    <scope>NUCLEOTIDE SEQUENCE [LARGE SCALE GENOMIC DNA]</scope>
    <source>
        <strain evidence="4">zg-Y1379</strain>
    </source>
</reference>
<feature type="region of interest" description="Disordered" evidence="1">
    <location>
        <begin position="155"/>
        <end position="185"/>
    </location>
</feature>
<dbReference type="PROSITE" id="PS51257">
    <property type="entry name" value="PROKAR_LIPOPROTEIN"/>
    <property type="match status" value="1"/>
</dbReference>
<feature type="chain" id="PRO_5046525773" evidence="2">
    <location>
        <begin position="30"/>
        <end position="185"/>
    </location>
</feature>
<sequence>MNLKTATSWRHAGAATSAALVLALASACGSDTPSETATQASAVSVKDPWVKAADQGMTAAFATLRNAGGNEARVVSAAVESVTQTAELHEMAADDSGQMVMRQKPDGIVLPAGRSHELRPGGDHIMLIGLTKPVRAGDEVRVTLTFADRSELSFTAPARSFSGAQEDYQPDGGHGSDPDPSSHHE</sequence>
<proteinExistence type="predicted"/>
<dbReference type="Pfam" id="PF04314">
    <property type="entry name" value="PCuAC"/>
    <property type="match status" value="1"/>
</dbReference>
<dbReference type="InterPro" id="IPR036182">
    <property type="entry name" value="PCuAC_sf"/>
</dbReference>
<gene>
    <name evidence="3" type="ORF">NQV15_08505</name>
</gene>
<evidence type="ECO:0000313" key="3">
    <source>
        <dbReference type="EMBL" id="UUP15339.1"/>
    </source>
</evidence>
<keyword evidence="2" id="KW-0732">Signal</keyword>
<protein>
    <submittedName>
        <fullName evidence="3">Copper chaperone PCu(A)C</fullName>
    </submittedName>
</protein>
<dbReference type="RefSeq" id="WP_232399393.1">
    <property type="nucleotide sequence ID" value="NZ_CP102173.1"/>
</dbReference>